<evidence type="ECO:0000313" key="3">
    <source>
        <dbReference type="Proteomes" id="UP001633002"/>
    </source>
</evidence>
<dbReference type="AlphaFoldDB" id="A0ABD3HVU9"/>
<name>A0ABD3HVU9_9MARC</name>
<feature type="compositionally biased region" description="Polar residues" evidence="1">
    <location>
        <begin position="120"/>
        <end position="138"/>
    </location>
</feature>
<reference evidence="2 3" key="1">
    <citation type="submission" date="2024-09" db="EMBL/GenBank/DDBJ databases">
        <title>Chromosome-scale assembly of Riccia sorocarpa.</title>
        <authorList>
            <person name="Paukszto L."/>
        </authorList>
    </citation>
    <scope>NUCLEOTIDE SEQUENCE [LARGE SCALE GENOMIC DNA]</scope>
    <source>
        <strain evidence="2">LP-2024</strain>
        <tissue evidence="2">Aerial parts of the thallus</tissue>
    </source>
</reference>
<accession>A0ABD3HVU9</accession>
<evidence type="ECO:0000256" key="1">
    <source>
        <dbReference type="SAM" id="MobiDB-lite"/>
    </source>
</evidence>
<evidence type="ECO:0000313" key="2">
    <source>
        <dbReference type="EMBL" id="KAL3694437.1"/>
    </source>
</evidence>
<feature type="region of interest" description="Disordered" evidence="1">
    <location>
        <begin position="116"/>
        <end position="152"/>
    </location>
</feature>
<gene>
    <name evidence="2" type="ORF">R1sor_008088</name>
</gene>
<dbReference type="EMBL" id="JBJQOH010000003">
    <property type="protein sequence ID" value="KAL3694437.1"/>
    <property type="molecule type" value="Genomic_DNA"/>
</dbReference>
<protein>
    <submittedName>
        <fullName evidence="2">Uncharacterized protein</fullName>
    </submittedName>
</protein>
<proteinExistence type="predicted"/>
<sequence>MVVVLVESEALSEGQDVDLEAIKLDEVRLTYLLLWVAHTKRAWKDRCRLHFDCKSAMTPVKVIIQDAVESGKQVAAGQVSNTKRKTSDLAVAYLNLMAKQVNKEGRVRSYDYKQLVQGPPSHSATTQSRAESLYSQDSGAEEEQTSSGEAIRSAHEDTRALNLHALCEETVRDFARLGFVLAEERSAPFGG</sequence>
<organism evidence="2 3">
    <name type="scientific">Riccia sorocarpa</name>
    <dbReference type="NCBI Taxonomy" id="122646"/>
    <lineage>
        <taxon>Eukaryota</taxon>
        <taxon>Viridiplantae</taxon>
        <taxon>Streptophyta</taxon>
        <taxon>Embryophyta</taxon>
        <taxon>Marchantiophyta</taxon>
        <taxon>Marchantiopsida</taxon>
        <taxon>Marchantiidae</taxon>
        <taxon>Marchantiales</taxon>
        <taxon>Ricciaceae</taxon>
        <taxon>Riccia</taxon>
    </lineage>
</organism>
<keyword evidence="3" id="KW-1185">Reference proteome</keyword>
<comment type="caution">
    <text evidence="2">The sequence shown here is derived from an EMBL/GenBank/DDBJ whole genome shotgun (WGS) entry which is preliminary data.</text>
</comment>
<dbReference type="Proteomes" id="UP001633002">
    <property type="component" value="Unassembled WGS sequence"/>
</dbReference>